<feature type="compositionally biased region" description="Pro residues" evidence="1">
    <location>
        <begin position="419"/>
        <end position="430"/>
    </location>
</feature>
<comment type="caution">
    <text evidence="3">The sequence shown here is derived from an EMBL/GenBank/DDBJ whole genome shotgun (WGS) entry which is preliminary data.</text>
</comment>
<evidence type="ECO:0000313" key="3">
    <source>
        <dbReference type="EMBL" id="MEJ5945579.1"/>
    </source>
</evidence>
<dbReference type="Pfam" id="PF02661">
    <property type="entry name" value="Fic"/>
    <property type="match status" value="1"/>
</dbReference>
<dbReference type="Proteomes" id="UP001387100">
    <property type="component" value="Unassembled WGS sequence"/>
</dbReference>
<reference evidence="3 4" key="1">
    <citation type="journal article" date="2017" name="Int. J. Syst. Evol. Microbiol.">
        <title>Pseudokineococcus basanitobsidens sp. nov., isolated from volcanic rock.</title>
        <authorList>
            <person name="Lee D.W."/>
            <person name="Park M.Y."/>
            <person name="Kim J.J."/>
            <person name="Kim B.S."/>
        </authorList>
    </citation>
    <scope>NUCLEOTIDE SEQUENCE [LARGE SCALE GENOMIC DNA]</scope>
    <source>
        <strain evidence="3 4">DSM 103726</strain>
    </source>
</reference>
<dbReference type="Gene3D" id="1.10.3290.10">
    <property type="entry name" value="Fido-like domain"/>
    <property type="match status" value="1"/>
</dbReference>
<protein>
    <submittedName>
        <fullName evidence="3">Fic family protein</fullName>
    </submittedName>
</protein>
<evidence type="ECO:0000313" key="4">
    <source>
        <dbReference type="Proteomes" id="UP001387100"/>
    </source>
</evidence>
<dbReference type="EMBL" id="JBBIAA010000009">
    <property type="protein sequence ID" value="MEJ5945579.1"/>
    <property type="molecule type" value="Genomic_DNA"/>
</dbReference>
<evidence type="ECO:0000256" key="1">
    <source>
        <dbReference type="SAM" id="MobiDB-lite"/>
    </source>
</evidence>
<gene>
    <name evidence="3" type="ORF">WDZ17_09780</name>
</gene>
<keyword evidence="4" id="KW-1185">Reference proteome</keyword>
<dbReference type="InterPro" id="IPR036597">
    <property type="entry name" value="Fido-like_dom_sf"/>
</dbReference>
<dbReference type="RefSeq" id="WP_339574964.1">
    <property type="nucleotide sequence ID" value="NZ_JBBIAA010000009.1"/>
</dbReference>
<name>A0ABU8RKF4_9ACTN</name>
<dbReference type="PANTHER" id="PTHR13504:SF38">
    <property type="entry name" value="FIDO DOMAIN-CONTAINING PROTEIN"/>
    <property type="match status" value="1"/>
</dbReference>
<dbReference type="InterPro" id="IPR003812">
    <property type="entry name" value="Fido"/>
</dbReference>
<feature type="region of interest" description="Disordered" evidence="1">
    <location>
        <begin position="411"/>
        <end position="430"/>
    </location>
</feature>
<feature type="domain" description="Fido" evidence="2">
    <location>
        <begin position="138"/>
        <end position="292"/>
    </location>
</feature>
<accession>A0ABU8RKF4</accession>
<dbReference type="SUPFAM" id="SSF140931">
    <property type="entry name" value="Fic-like"/>
    <property type="match status" value="1"/>
</dbReference>
<proteinExistence type="predicted"/>
<dbReference type="PROSITE" id="PS51459">
    <property type="entry name" value="FIDO"/>
    <property type="match status" value="1"/>
</dbReference>
<dbReference type="PANTHER" id="PTHR13504">
    <property type="entry name" value="FIDO DOMAIN-CONTAINING PROTEIN DDB_G0283145"/>
    <property type="match status" value="1"/>
</dbReference>
<sequence>MAGWSQDWWDGSSVSGLPARDRRSGDYRRYLPDPLAGRPFHAPVWLERKAAAVERRVRDLGSAPGVEGREGVARFLLRSEAIASSRIEGIAPSPQQVALAELAQEEPFAGVAEQARLVANNIAVLRSAASDLATADEVTVPDVEALQRALLPEERYHGLRAVQNWIGGSSWHPLDAEFVPPPAADVPELMDDLVTAVNGSAQAPLVQAALVHAQFETIHPFTDGNGRVGRALVHTVLRRRGLTPSAVLPVSLVLLTLGDRYVEGLTAYRYGGDVVGEEARSGTTAWLDLFLEAADVAASQAAALTADVAALRRTWGERVKVRRDGEGRRAPRADSATARLLRQLPEAPVLTARAAQRLLGVAFDNARSGLEELAEAEVLQRRKVDRGTTAYLAGEVFDLLGHTERRLASTQWDTRLSPPVRPVPARPQQP</sequence>
<evidence type="ECO:0000259" key="2">
    <source>
        <dbReference type="PROSITE" id="PS51459"/>
    </source>
</evidence>
<organism evidence="3 4">
    <name type="scientific">Pseudokineococcus basanitobsidens</name>
    <dbReference type="NCBI Taxonomy" id="1926649"/>
    <lineage>
        <taxon>Bacteria</taxon>
        <taxon>Bacillati</taxon>
        <taxon>Actinomycetota</taxon>
        <taxon>Actinomycetes</taxon>
        <taxon>Kineosporiales</taxon>
        <taxon>Kineosporiaceae</taxon>
        <taxon>Pseudokineococcus</taxon>
    </lineage>
</organism>
<feature type="region of interest" description="Disordered" evidence="1">
    <location>
        <begin position="1"/>
        <end position="21"/>
    </location>
</feature>
<dbReference type="InterPro" id="IPR040198">
    <property type="entry name" value="Fido_containing"/>
</dbReference>